<feature type="signal peptide" evidence="4">
    <location>
        <begin position="1"/>
        <end position="21"/>
    </location>
</feature>
<keyword evidence="2" id="KW-1015">Disulfide bond</keyword>
<evidence type="ECO:0000256" key="3">
    <source>
        <dbReference type="ARBA" id="ARBA00038471"/>
    </source>
</evidence>
<comment type="similarity">
    <text evidence="3">Belongs to the PMEI family.</text>
</comment>
<dbReference type="FunFam" id="1.20.140.40:FF:000009">
    <property type="entry name" value="Invertase/pectin methylesterase inhibitor family protein"/>
    <property type="match status" value="1"/>
</dbReference>
<dbReference type="InterPro" id="IPR035513">
    <property type="entry name" value="Invertase/methylesterase_inhib"/>
</dbReference>
<proteinExistence type="inferred from homology"/>
<gene>
    <name evidence="6" type="ORF">VFH_IV196920</name>
</gene>
<dbReference type="PANTHER" id="PTHR35357">
    <property type="entry name" value="OS02G0537100 PROTEIN"/>
    <property type="match status" value="1"/>
</dbReference>
<dbReference type="GO" id="GO:0004857">
    <property type="term" value="F:enzyme inhibitor activity"/>
    <property type="evidence" value="ECO:0007669"/>
    <property type="project" value="InterPro"/>
</dbReference>
<dbReference type="Pfam" id="PF04043">
    <property type="entry name" value="PMEI"/>
    <property type="match status" value="1"/>
</dbReference>
<evidence type="ECO:0000256" key="2">
    <source>
        <dbReference type="ARBA" id="ARBA00023157"/>
    </source>
</evidence>
<dbReference type="CDD" id="cd15796">
    <property type="entry name" value="CIF_like"/>
    <property type="match status" value="1"/>
</dbReference>
<accession>A0AAV1AKF8</accession>
<dbReference type="Gene3D" id="1.20.140.40">
    <property type="entry name" value="Invertase/pectin methylesterase inhibitor family protein"/>
    <property type="match status" value="1"/>
</dbReference>
<evidence type="ECO:0000256" key="1">
    <source>
        <dbReference type="ARBA" id="ARBA00022729"/>
    </source>
</evidence>
<dbReference type="PANTHER" id="PTHR35357:SF17">
    <property type="entry name" value="PECTINESTERASE INHIBITOR 12"/>
    <property type="match status" value="1"/>
</dbReference>
<dbReference type="AlphaFoldDB" id="A0AAV1AKF8"/>
<dbReference type="InterPro" id="IPR006501">
    <property type="entry name" value="Pectinesterase_inhib_dom"/>
</dbReference>
<dbReference type="EMBL" id="OX451739">
    <property type="protein sequence ID" value="CAI8610751.1"/>
    <property type="molecule type" value="Genomic_DNA"/>
</dbReference>
<sequence length="176" mass="18724">MTKMNPLALSIMLCTIAATQCTAINPQNNNANLIEQTCKQTPKYATCIKYLESDPRSSDADLPDLVVISLNTMVGAAKTVLTKVTDLVKVNQEPAQSEALNSCADRYSTILVADMPKSIAALKHGDPKFAQEGANDAAMQATSCENGFNGNSPLTQENAAMYDAAIITAAIVKQLL</sequence>
<protein>
    <recommendedName>
        <fullName evidence="5">Pectinesterase inhibitor domain-containing protein</fullName>
    </recommendedName>
</protein>
<dbReference type="NCBIfam" id="TIGR01614">
    <property type="entry name" value="PME_inhib"/>
    <property type="match status" value="1"/>
</dbReference>
<reference evidence="6 7" key="1">
    <citation type="submission" date="2023-01" db="EMBL/GenBank/DDBJ databases">
        <authorList>
            <person name="Kreplak J."/>
        </authorList>
    </citation>
    <scope>NUCLEOTIDE SEQUENCE [LARGE SCALE GENOMIC DNA]</scope>
</reference>
<dbReference type="Proteomes" id="UP001157006">
    <property type="component" value="Chromosome 4"/>
</dbReference>
<dbReference type="SMART" id="SM00856">
    <property type="entry name" value="PMEI"/>
    <property type="match status" value="1"/>
</dbReference>
<evidence type="ECO:0000259" key="5">
    <source>
        <dbReference type="SMART" id="SM00856"/>
    </source>
</evidence>
<feature type="domain" description="Pectinesterase inhibitor" evidence="5">
    <location>
        <begin position="29"/>
        <end position="171"/>
    </location>
</feature>
<evidence type="ECO:0000256" key="4">
    <source>
        <dbReference type="SAM" id="SignalP"/>
    </source>
</evidence>
<dbReference type="SUPFAM" id="SSF101148">
    <property type="entry name" value="Plant invertase/pectin methylesterase inhibitor"/>
    <property type="match status" value="1"/>
</dbReference>
<keyword evidence="1 4" id="KW-0732">Signal</keyword>
<evidence type="ECO:0000313" key="7">
    <source>
        <dbReference type="Proteomes" id="UP001157006"/>
    </source>
</evidence>
<dbReference type="InterPro" id="IPR034087">
    <property type="entry name" value="C/VIF1"/>
</dbReference>
<keyword evidence="7" id="KW-1185">Reference proteome</keyword>
<feature type="chain" id="PRO_5043404423" description="Pectinesterase inhibitor domain-containing protein" evidence="4">
    <location>
        <begin position="22"/>
        <end position="176"/>
    </location>
</feature>
<evidence type="ECO:0000313" key="6">
    <source>
        <dbReference type="EMBL" id="CAI8610751.1"/>
    </source>
</evidence>
<organism evidence="6 7">
    <name type="scientific">Vicia faba</name>
    <name type="common">Broad bean</name>
    <name type="synonym">Faba vulgaris</name>
    <dbReference type="NCBI Taxonomy" id="3906"/>
    <lineage>
        <taxon>Eukaryota</taxon>
        <taxon>Viridiplantae</taxon>
        <taxon>Streptophyta</taxon>
        <taxon>Embryophyta</taxon>
        <taxon>Tracheophyta</taxon>
        <taxon>Spermatophyta</taxon>
        <taxon>Magnoliopsida</taxon>
        <taxon>eudicotyledons</taxon>
        <taxon>Gunneridae</taxon>
        <taxon>Pentapetalae</taxon>
        <taxon>rosids</taxon>
        <taxon>fabids</taxon>
        <taxon>Fabales</taxon>
        <taxon>Fabaceae</taxon>
        <taxon>Papilionoideae</taxon>
        <taxon>50 kb inversion clade</taxon>
        <taxon>NPAAA clade</taxon>
        <taxon>Hologalegina</taxon>
        <taxon>IRL clade</taxon>
        <taxon>Fabeae</taxon>
        <taxon>Vicia</taxon>
    </lineage>
</organism>
<name>A0AAV1AKF8_VICFA</name>